<dbReference type="OrthoDB" id="9811389at2"/>
<dbReference type="InterPro" id="IPR052924">
    <property type="entry name" value="OsmC/Ohr_hydroprdx_reductase"/>
</dbReference>
<proteinExistence type="predicted"/>
<dbReference type="PANTHER" id="PTHR35368:SF1">
    <property type="entry name" value="HYDROPEROXIDE REDUCTASE"/>
    <property type="match status" value="1"/>
</dbReference>
<evidence type="ECO:0000313" key="2">
    <source>
        <dbReference type="Proteomes" id="UP000433071"/>
    </source>
</evidence>
<dbReference type="Proteomes" id="UP000433071">
    <property type="component" value="Unassembled WGS sequence"/>
</dbReference>
<sequence length="198" mass="22186">MSADLIDRPRLRASLQRIAERTRADAASARMRPWVDARLEGDVASVSEFEQYGTHYSFRSDESAERGGHDSAPSPMRYLLSSIAFCMLGWAAKTWAAADVAVRSLEAEVRTCLDLRGEHLVEGAPAHPLWFVVELRIDDDAAPEQAVALLREAARRCPTTSLVSKAVPLHLVLVQRGWTVLDTRPDDLRNEHREEQTR</sequence>
<name>A0A6I3MCC7_9MICO</name>
<dbReference type="SUPFAM" id="SSF82784">
    <property type="entry name" value="OsmC-like"/>
    <property type="match status" value="1"/>
</dbReference>
<evidence type="ECO:0008006" key="3">
    <source>
        <dbReference type="Google" id="ProtNLM"/>
    </source>
</evidence>
<dbReference type="EMBL" id="WMLB01000047">
    <property type="protein sequence ID" value="MTH70428.1"/>
    <property type="molecule type" value="Genomic_DNA"/>
</dbReference>
<dbReference type="Gene3D" id="3.30.300.20">
    <property type="match status" value="1"/>
</dbReference>
<evidence type="ECO:0000313" key="1">
    <source>
        <dbReference type="EMBL" id="MTH70428.1"/>
    </source>
</evidence>
<dbReference type="Pfam" id="PF02566">
    <property type="entry name" value="OsmC"/>
    <property type="match status" value="1"/>
</dbReference>
<dbReference type="InterPro" id="IPR036102">
    <property type="entry name" value="OsmC/Ohrsf"/>
</dbReference>
<protein>
    <recommendedName>
        <fullName evidence="3">OsmC family peroxiredoxin</fullName>
    </recommendedName>
</protein>
<organism evidence="1 2">
    <name type="scientific">Agromyces bracchium</name>
    <dbReference type="NCBI Taxonomy" id="88376"/>
    <lineage>
        <taxon>Bacteria</taxon>
        <taxon>Bacillati</taxon>
        <taxon>Actinomycetota</taxon>
        <taxon>Actinomycetes</taxon>
        <taxon>Micrococcales</taxon>
        <taxon>Microbacteriaceae</taxon>
        <taxon>Agromyces</taxon>
    </lineage>
</organism>
<dbReference type="InterPro" id="IPR003718">
    <property type="entry name" value="OsmC/Ohr_fam"/>
</dbReference>
<dbReference type="AlphaFoldDB" id="A0A6I3MCC7"/>
<reference evidence="1 2" key="1">
    <citation type="submission" date="2019-11" db="EMBL/GenBank/DDBJ databases">
        <title>Agromyces kandeliae sp. nov., isolated from mangrove soil.</title>
        <authorList>
            <person name="Wang R."/>
        </authorList>
    </citation>
    <scope>NUCLEOTIDE SEQUENCE [LARGE SCALE GENOMIC DNA]</scope>
    <source>
        <strain evidence="1 2">JCM 11433</strain>
    </source>
</reference>
<keyword evidence="2" id="KW-1185">Reference proteome</keyword>
<dbReference type="PANTHER" id="PTHR35368">
    <property type="entry name" value="HYDROPEROXIDE REDUCTASE"/>
    <property type="match status" value="1"/>
</dbReference>
<accession>A0A6I3MCC7</accession>
<gene>
    <name evidence="1" type="ORF">GJ743_18855</name>
</gene>
<dbReference type="InterPro" id="IPR015946">
    <property type="entry name" value="KH_dom-like_a/b"/>
</dbReference>
<dbReference type="RefSeq" id="WP_155053449.1">
    <property type="nucleotide sequence ID" value="NZ_BAAAIB010000005.1"/>
</dbReference>
<comment type="caution">
    <text evidence="1">The sequence shown here is derived from an EMBL/GenBank/DDBJ whole genome shotgun (WGS) entry which is preliminary data.</text>
</comment>